<name>A0A7X5YAC6_9SPHN</name>
<reference evidence="1 2" key="1">
    <citation type="submission" date="2020-03" db="EMBL/GenBank/DDBJ databases">
        <title>Genomic Encyclopedia of Type Strains, Phase IV (KMG-IV): sequencing the most valuable type-strain genomes for metagenomic binning, comparative biology and taxonomic classification.</title>
        <authorList>
            <person name="Goeker M."/>
        </authorList>
    </citation>
    <scope>NUCLEOTIDE SEQUENCE [LARGE SCALE GENOMIC DNA]</scope>
    <source>
        <strain evidence="1 2">DSM 16846</strain>
    </source>
</reference>
<proteinExistence type="predicted"/>
<comment type="caution">
    <text evidence="1">The sequence shown here is derived from an EMBL/GenBank/DDBJ whole genome shotgun (WGS) entry which is preliminary data.</text>
</comment>
<evidence type="ECO:0000313" key="2">
    <source>
        <dbReference type="Proteomes" id="UP000558192"/>
    </source>
</evidence>
<evidence type="ECO:0000313" key="1">
    <source>
        <dbReference type="EMBL" id="NJC06775.1"/>
    </source>
</evidence>
<keyword evidence="2" id="KW-1185">Reference proteome</keyword>
<dbReference type="RefSeq" id="WP_168070207.1">
    <property type="nucleotide sequence ID" value="NZ_JAATJC010000001.1"/>
</dbReference>
<gene>
    <name evidence="1" type="ORF">GGQ97_002568</name>
</gene>
<organism evidence="1 2">
    <name type="scientific">Sphingomonas kaistensis</name>
    <dbReference type="NCBI Taxonomy" id="298708"/>
    <lineage>
        <taxon>Bacteria</taxon>
        <taxon>Pseudomonadati</taxon>
        <taxon>Pseudomonadota</taxon>
        <taxon>Alphaproteobacteria</taxon>
        <taxon>Sphingomonadales</taxon>
        <taxon>Sphingomonadaceae</taxon>
        <taxon>Sphingomonas</taxon>
    </lineage>
</organism>
<dbReference type="Proteomes" id="UP000558192">
    <property type="component" value="Unassembled WGS sequence"/>
</dbReference>
<dbReference type="EMBL" id="JAATJC010000001">
    <property type="protein sequence ID" value="NJC06775.1"/>
    <property type="molecule type" value="Genomic_DNA"/>
</dbReference>
<protein>
    <submittedName>
        <fullName evidence="1">Uncharacterized protein</fullName>
    </submittedName>
</protein>
<accession>A0A7X5YAC6</accession>
<sequence>MADADEVRRMMLLAASIFPVMLRCTVMETIPLRGETRDMRMMFADRGLTFEPALAERLGVSRADGSWDGQQWNLEATPAAGGTFEAVFMPHDTAEGRFGLDWRRLGAKKPGAEPAIMSSGIADCRATNMPKEGQSK</sequence>
<dbReference type="AlphaFoldDB" id="A0A7X5YAC6"/>